<evidence type="ECO:0008006" key="3">
    <source>
        <dbReference type="Google" id="ProtNLM"/>
    </source>
</evidence>
<comment type="caution">
    <text evidence="1">The sequence shown here is derived from an EMBL/GenBank/DDBJ whole genome shotgun (WGS) entry which is preliminary data.</text>
</comment>
<organism evidence="1 2">
    <name type="scientific">Lacticaseibacillus paracasei subsp. paracasei Lpp7</name>
    <dbReference type="NCBI Taxonomy" id="1256200"/>
    <lineage>
        <taxon>Bacteria</taxon>
        <taxon>Bacillati</taxon>
        <taxon>Bacillota</taxon>
        <taxon>Bacilli</taxon>
        <taxon>Lactobacillales</taxon>
        <taxon>Lactobacillaceae</taxon>
        <taxon>Lacticaseibacillus</taxon>
    </lineage>
</organism>
<proteinExistence type="predicted"/>
<name>A0A8E0IKP4_LACPA</name>
<dbReference type="NCBIfam" id="NF040509">
    <property type="entry name" value="Lacto_palin_RPT"/>
    <property type="match status" value="1"/>
</dbReference>
<dbReference type="AntiFam" id="ANF00266">
    <property type="entry name" value="DNA repeat translations related to WP_020751851.1"/>
</dbReference>
<dbReference type="AlphaFoldDB" id="A0A8E0IKP4"/>
<accession>A0A8E0IKP4</accession>
<gene>
    <name evidence="1" type="ORF">Lpp7_01912</name>
</gene>
<sequence length="54" mass="6066">MFRFLNAPAHALIETRSSAQKPACKDPERNDQGPVITFRAAYVWITIGKLANFC</sequence>
<reference evidence="1 2" key="1">
    <citation type="journal article" date="2013" name="PLoS ONE">
        <title>Lactobacillus paracasei comparative genomics: towards species pan-genome definition and exploitation of diversity.</title>
        <authorList>
            <person name="Smokvina T."/>
            <person name="Wels M."/>
            <person name="Polka J."/>
            <person name="Chervaux C."/>
            <person name="Brisse S."/>
            <person name="Boekhorst J."/>
            <person name="van Hylckama Vlieg J.E."/>
            <person name="Siezen R.J."/>
        </authorList>
    </citation>
    <scope>NUCLEOTIDE SEQUENCE [LARGE SCALE GENOMIC DNA]</scope>
    <source>
        <strain evidence="1 2">Lpp7</strain>
    </source>
</reference>
<protein>
    <recommendedName>
        <fullName evidence="3">Alpha-galactosidase</fullName>
    </recommendedName>
</protein>
<evidence type="ECO:0000313" key="1">
    <source>
        <dbReference type="EMBL" id="EPC54430.1"/>
    </source>
</evidence>
<dbReference type="Proteomes" id="UP000014303">
    <property type="component" value="Unassembled WGS sequence"/>
</dbReference>
<dbReference type="EMBL" id="ANJV01000015">
    <property type="protein sequence ID" value="EPC54430.1"/>
    <property type="molecule type" value="Genomic_DNA"/>
</dbReference>
<evidence type="ECO:0000313" key="2">
    <source>
        <dbReference type="Proteomes" id="UP000014303"/>
    </source>
</evidence>